<evidence type="ECO:0000313" key="3">
    <source>
        <dbReference type="EMBL" id="MCQ9304972.1"/>
    </source>
</evidence>
<comment type="caution">
    <text evidence="3">The sequence shown here is derived from an EMBL/GenBank/DDBJ whole genome shotgun (WGS) entry which is preliminary data.</text>
</comment>
<keyword evidence="3" id="KW-0547">Nucleotide-binding</keyword>
<feature type="domain" description="RecA family profile 1" evidence="1">
    <location>
        <begin position="153"/>
        <end position="331"/>
    </location>
</feature>
<dbReference type="RefSeq" id="WP_257099623.1">
    <property type="nucleotide sequence ID" value="NZ_JANILD010000010.1"/>
</dbReference>
<protein>
    <submittedName>
        <fullName evidence="3">DnaB helicase C-terminal domain-containing protein</fullName>
    </submittedName>
</protein>
<accession>A0AAW5LPN1</accession>
<dbReference type="CDD" id="cd00984">
    <property type="entry name" value="DnaB_C"/>
    <property type="match status" value="1"/>
</dbReference>
<keyword evidence="3" id="KW-0067">ATP-binding</keyword>
<sequence length="413" mass="47637">MKRNSEDLVIATLLQYPELFENLMLSVDMFEVPDYQKTIQFFIEEGKADKHALYAKAKAHKDNFITSQEVRELLDEDLVSKYFFNQYQQEVLDAYKSRELFKAMDLYKTEPTRENHKFLQDTVNELEKINIKQPDTKKEILTDIYESIMTGEETSIIKTGFKSLDETIGGFKPKQLNIIGARPSMGKTAFAINLAENLTKQNCEVTFVSCETGERNITERLLASMAGVNLSKFTFVKALTNEDIDKIITQIDRYSEMDLKVIDQAKVKPSTIRRMMANKTDKQKVIIIDYIQLMASDVKTNDRRLEIESISRDLKILAKETNAVIIVLAQVKREVEQRQDKRPMMSDLKEAGGLEQDADIISFLYRDDYYNPPEVPNTFGKSEVECIIAKNKDGATGTTKFDFYKKIQRFMDV</sequence>
<dbReference type="InterPro" id="IPR007694">
    <property type="entry name" value="DNA_helicase_DnaB-like_C"/>
</dbReference>
<dbReference type="GO" id="GO:0140664">
    <property type="term" value="F:ATP-dependent DNA damage sensor activity"/>
    <property type="evidence" value="ECO:0007669"/>
    <property type="project" value="InterPro"/>
</dbReference>
<gene>
    <name evidence="3" type="ORF">NQ032_15285</name>
</gene>
<dbReference type="GO" id="GO:0006260">
    <property type="term" value="P:DNA replication"/>
    <property type="evidence" value="ECO:0007669"/>
    <property type="project" value="InterPro"/>
</dbReference>
<dbReference type="GO" id="GO:0003677">
    <property type="term" value="F:DNA binding"/>
    <property type="evidence" value="ECO:0007669"/>
    <property type="project" value="InterPro"/>
</dbReference>
<dbReference type="GO" id="GO:0006281">
    <property type="term" value="P:DNA repair"/>
    <property type="evidence" value="ECO:0007669"/>
    <property type="project" value="InterPro"/>
</dbReference>
<dbReference type="AlphaFoldDB" id="A0AAW5LPN1"/>
<dbReference type="PROSITE" id="PS51199">
    <property type="entry name" value="SF4_HELICASE"/>
    <property type="match status" value="1"/>
</dbReference>
<keyword evidence="3" id="KW-0347">Helicase</keyword>
<evidence type="ECO:0000259" key="1">
    <source>
        <dbReference type="PROSITE" id="PS50162"/>
    </source>
</evidence>
<dbReference type="GO" id="GO:0005829">
    <property type="term" value="C:cytosol"/>
    <property type="evidence" value="ECO:0007669"/>
    <property type="project" value="TreeGrafter"/>
</dbReference>
<evidence type="ECO:0000259" key="2">
    <source>
        <dbReference type="PROSITE" id="PS51199"/>
    </source>
</evidence>
<dbReference type="InterPro" id="IPR020588">
    <property type="entry name" value="RecA_ATP-bd"/>
</dbReference>
<dbReference type="InterPro" id="IPR027417">
    <property type="entry name" value="P-loop_NTPase"/>
</dbReference>
<proteinExistence type="predicted"/>
<name>A0AAW5LPN1_MAMSC</name>
<dbReference type="Proteomes" id="UP001204068">
    <property type="component" value="Unassembled WGS sequence"/>
</dbReference>
<evidence type="ECO:0000313" key="4">
    <source>
        <dbReference type="Proteomes" id="UP001204068"/>
    </source>
</evidence>
<organism evidence="3 4">
    <name type="scientific">Mammaliicoccus sciuri</name>
    <name type="common">Staphylococcus sciuri</name>
    <dbReference type="NCBI Taxonomy" id="1296"/>
    <lineage>
        <taxon>Bacteria</taxon>
        <taxon>Bacillati</taxon>
        <taxon>Bacillota</taxon>
        <taxon>Bacilli</taxon>
        <taxon>Bacillales</taxon>
        <taxon>Staphylococcaceae</taxon>
        <taxon>Mammaliicoccus</taxon>
    </lineage>
</organism>
<dbReference type="PANTHER" id="PTHR30153">
    <property type="entry name" value="REPLICATIVE DNA HELICASE DNAB"/>
    <property type="match status" value="1"/>
</dbReference>
<reference evidence="3" key="1">
    <citation type="submission" date="2022-07" db="EMBL/GenBank/DDBJ databases">
        <title>Bacterial species isolated from the porcine tonsil microbiota.</title>
        <authorList>
            <person name="Oliveira I.M.F."/>
        </authorList>
    </citation>
    <scope>NUCLEOTIDE SEQUENCE</scope>
    <source>
        <strain evidence="3">8QC2O2</strain>
    </source>
</reference>
<dbReference type="GO" id="GO:0005524">
    <property type="term" value="F:ATP binding"/>
    <property type="evidence" value="ECO:0007669"/>
    <property type="project" value="InterPro"/>
</dbReference>
<dbReference type="Gene3D" id="3.40.50.300">
    <property type="entry name" value="P-loop containing nucleotide triphosphate hydrolases"/>
    <property type="match status" value="1"/>
</dbReference>
<dbReference type="EMBL" id="JANILD010000010">
    <property type="protein sequence ID" value="MCQ9304972.1"/>
    <property type="molecule type" value="Genomic_DNA"/>
</dbReference>
<dbReference type="SUPFAM" id="SSF52540">
    <property type="entry name" value="P-loop containing nucleoside triphosphate hydrolases"/>
    <property type="match status" value="1"/>
</dbReference>
<feature type="domain" description="SF4 helicase" evidence="2">
    <location>
        <begin position="150"/>
        <end position="413"/>
    </location>
</feature>
<dbReference type="PROSITE" id="PS50162">
    <property type="entry name" value="RECA_2"/>
    <property type="match status" value="1"/>
</dbReference>
<keyword evidence="3" id="KW-0378">Hydrolase</keyword>
<dbReference type="PANTHER" id="PTHR30153:SF2">
    <property type="entry name" value="REPLICATIVE DNA HELICASE"/>
    <property type="match status" value="1"/>
</dbReference>
<dbReference type="Pfam" id="PF03796">
    <property type="entry name" value="DnaB_C"/>
    <property type="match status" value="1"/>
</dbReference>
<dbReference type="GO" id="GO:0003678">
    <property type="term" value="F:DNA helicase activity"/>
    <property type="evidence" value="ECO:0007669"/>
    <property type="project" value="InterPro"/>
</dbReference>